<accession>A0A7G9WB56</accession>
<dbReference type="GO" id="GO:0003677">
    <property type="term" value="F:DNA binding"/>
    <property type="evidence" value="ECO:0007669"/>
    <property type="project" value="UniProtKB-KW"/>
</dbReference>
<dbReference type="Gene3D" id="1.10.287.1120">
    <property type="entry name" value="Bipartite methylase S protein"/>
    <property type="match status" value="1"/>
</dbReference>
<dbReference type="REBASE" id="443165">
    <property type="entry name" value="S.CbaLB2ORF14640P"/>
</dbReference>
<dbReference type="RefSeq" id="WP_213166317.1">
    <property type="nucleotide sequence ID" value="NZ_CP058559.1"/>
</dbReference>
<dbReference type="PANTHER" id="PTHR43140:SF1">
    <property type="entry name" value="TYPE I RESTRICTION ENZYME ECOKI SPECIFICITY SUBUNIT"/>
    <property type="match status" value="1"/>
</dbReference>
<dbReference type="Proteomes" id="UP000516160">
    <property type="component" value="Chromosome"/>
</dbReference>
<dbReference type="CDD" id="cd17260">
    <property type="entry name" value="RMtype1_S_EcoEI-TRD1-CR1_like"/>
    <property type="match status" value="1"/>
</dbReference>
<keyword evidence="2" id="KW-0680">Restriction system</keyword>
<sequence>MSRELKPYEEYKETEYDWLGPVPNHWNKLSIRNITELSSERNRTRNDLELLSVYREYGVIKKSSRDDNHNVESEDLTNYKLVDKGYLVLNKMKMWQGSLGVSRYKGIVSPAYIVCKLRKDLHSDYINYLLRAAVFKTIYNRLSYGVRVGQWDMRYEDFKNIKLYIPSKEEQDQIVRYLDNKLVKISKFIKNKKKLIELLKEQKQAVINQAVTKGLDPTAKMKPSGIGWLGDIPEDWEVKRIKHFSRVNPSINNKLKKINLEDEVVFLSMDKISDYGEIVQNELKQLKYVKTGYTAFAKGDVVIAKITPCFENGKGACLSKLNTDIGYGTTELVVLRPNKRVISEFLYWITRTSYFRNLGIEVMTGSAGQKRVPVEFVTNFQLGIPDVEEQNKIVKLIEEKISILSKLLEKVNKEIDLMAEYRTSLISNVVTGKVDVRHIEIENLTEDVGESFSDLDDLEVEDNDLLAEGE</sequence>
<name>A0A7G9WB56_ALKCA</name>
<feature type="domain" description="Type I restriction modification DNA specificity" evidence="5">
    <location>
        <begin position="233"/>
        <end position="415"/>
    </location>
</feature>
<dbReference type="GO" id="GO:0009307">
    <property type="term" value="P:DNA restriction-modification system"/>
    <property type="evidence" value="ECO:0007669"/>
    <property type="project" value="UniProtKB-KW"/>
</dbReference>
<dbReference type="PANTHER" id="PTHR43140">
    <property type="entry name" value="TYPE-1 RESTRICTION ENZYME ECOKI SPECIFICITY PROTEIN"/>
    <property type="match status" value="1"/>
</dbReference>
<feature type="domain" description="Type I restriction modification DNA specificity" evidence="5">
    <location>
        <begin position="24"/>
        <end position="197"/>
    </location>
</feature>
<dbReference type="InterPro" id="IPR000055">
    <property type="entry name" value="Restrct_endonuc_typeI_TRD"/>
</dbReference>
<keyword evidence="6" id="KW-0378">Hydrolase</keyword>
<dbReference type="EMBL" id="CP058559">
    <property type="protein sequence ID" value="QNO15918.1"/>
    <property type="molecule type" value="Genomic_DNA"/>
</dbReference>
<dbReference type="KEGG" id="acae:HYG86_14645"/>
<dbReference type="InterPro" id="IPR044946">
    <property type="entry name" value="Restrct_endonuc_typeI_TRD_sf"/>
</dbReference>
<evidence type="ECO:0000256" key="1">
    <source>
        <dbReference type="ARBA" id="ARBA00010923"/>
    </source>
</evidence>
<evidence type="ECO:0000313" key="6">
    <source>
        <dbReference type="EMBL" id="QNO15918.1"/>
    </source>
</evidence>
<evidence type="ECO:0000256" key="2">
    <source>
        <dbReference type="ARBA" id="ARBA00022747"/>
    </source>
</evidence>
<dbReference type="GO" id="GO:0004519">
    <property type="term" value="F:endonuclease activity"/>
    <property type="evidence" value="ECO:0007669"/>
    <property type="project" value="UniProtKB-KW"/>
</dbReference>
<keyword evidence="7" id="KW-1185">Reference proteome</keyword>
<keyword evidence="6" id="KW-0255">Endonuclease</keyword>
<keyword evidence="6" id="KW-0540">Nuclease</keyword>
<keyword evidence="3" id="KW-0238">DNA-binding</keyword>
<reference evidence="6 7" key="1">
    <citation type="submission" date="2020-07" db="EMBL/GenBank/DDBJ databases">
        <title>Alkalicella. sp. LB2 genome.</title>
        <authorList>
            <person name="Postec A."/>
            <person name="Quemeneur M."/>
        </authorList>
    </citation>
    <scope>NUCLEOTIDE SEQUENCE [LARGE SCALE GENOMIC DNA]</scope>
    <source>
        <strain evidence="6 7">LB2</strain>
    </source>
</reference>
<comment type="subunit">
    <text evidence="4">The methyltransferase is composed of M and S polypeptides.</text>
</comment>
<protein>
    <submittedName>
        <fullName evidence="6">Restriction endonuclease subunit S</fullName>
    </submittedName>
</protein>
<dbReference type="InterPro" id="IPR051212">
    <property type="entry name" value="Type-I_RE_S_subunit"/>
</dbReference>
<dbReference type="SUPFAM" id="SSF116734">
    <property type="entry name" value="DNA methylase specificity domain"/>
    <property type="match status" value="2"/>
</dbReference>
<organism evidence="6 7">
    <name type="scientific">Alkalicella caledoniensis</name>
    <dbReference type="NCBI Taxonomy" id="2731377"/>
    <lineage>
        <taxon>Bacteria</taxon>
        <taxon>Bacillati</taxon>
        <taxon>Bacillota</taxon>
        <taxon>Clostridia</taxon>
        <taxon>Eubacteriales</taxon>
        <taxon>Proteinivoracaceae</taxon>
        <taxon>Alkalicella</taxon>
    </lineage>
</organism>
<evidence type="ECO:0000313" key="7">
    <source>
        <dbReference type="Proteomes" id="UP000516160"/>
    </source>
</evidence>
<gene>
    <name evidence="6" type="ORF">HYG86_14645</name>
</gene>
<comment type="similarity">
    <text evidence="1">Belongs to the type-I restriction system S methylase family.</text>
</comment>
<dbReference type="Gene3D" id="3.90.220.20">
    <property type="entry name" value="DNA methylase specificity domains"/>
    <property type="match status" value="2"/>
</dbReference>
<dbReference type="AlphaFoldDB" id="A0A7G9WB56"/>
<evidence type="ECO:0000256" key="3">
    <source>
        <dbReference type="ARBA" id="ARBA00023125"/>
    </source>
</evidence>
<evidence type="ECO:0000259" key="5">
    <source>
        <dbReference type="Pfam" id="PF01420"/>
    </source>
</evidence>
<evidence type="ECO:0000256" key="4">
    <source>
        <dbReference type="ARBA" id="ARBA00038652"/>
    </source>
</evidence>
<dbReference type="Pfam" id="PF01420">
    <property type="entry name" value="Methylase_S"/>
    <property type="match status" value="2"/>
</dbReference>
<proteinExistence type="inferred from homology"/>